<evidence type="ECO:0000313" key="2">
    <source>
        <dbReference type="Proteomes" id="UP000271603"/>
    </source>
</evidence>
<evidence type="ECO:0000313" key="1">
    <source>
        <dbReference type="EMBL" id="VEA72578.1"/>
    </source>
</evidence>
<dbReference type="EMBL" id="LR134155">
    <property type="protein sequence ID" value="VEA72578.1"/>
    <property type="molecule type" value="Genomic_DNA"/>
</dbReference>
<dbReference type="Pfam" id="PF07377">
    <property type="entry name" value="DUF1493"/>
    <property type="match status" value="1"/>
</dbReference>
<dbReference type="AlphaFoldDB" id="A0A3S4GEG5"/>
<reference evidence="1 2" key="1">
    <citation type="submission" date="2018-12" db="EMBL/GenBank/DDBJ databases">
        <authorList>
            <consortium name="Pathogen Informatics"/>
        </authorList>
    </citation>
    <scope>NUCLEOTIDE SEQUENCE [LARGE SCALE GENOMIC DNA]</scope>
    <source>
        <strain evidence="1 2">NCTC9419</strain>
    </source>
</reference>
<dbReference type="Proteomes" id="UP000271603">
    <property type="component" value="Chromosome"/>
</dbReference>
<name>A0A3S4GEG5_SERRU</name>
<proteinExistence type="predicted"/>
<gene>
    <name evidence="1" type="ORF">NCTC9419_04192</name>
</gene>
<accession>A0A3S4GEG5</accession>
<protein>
    <submittedName>
        <fullName evidence="1">Protein of uncharacterized function (DUF1493)</fullName>
    </submittedName>
</protein>
<sequence>MDNKPHNADIAQRVFDWYDAKWNLRTPFSQKKPLTPDTSLSTGNYPWIWEDGLEIMEEYFELFNVDSSGFNFMRYWPQEIGVTSAVLGWLCPRS</sequence>
<dbReference type="InterPro" id="IPR010862">
    <property type="entry name" value="DUF1493"/>
</dbReference>
<organism evidence="1 2">
    <name type="scientific">Serratia rubidaea</name>
    <name type="common">Serratia marinorubra</name>
    <dbReference type="NCBI Taxonomy" id="61652"/>
    <lineage>
        <taxon>Bacteria</taxon>
        <taxon>Pseudomonadati</taxon>
        <taxon>Pseudomonadota</taxon>
        <taxon>Gammaproteobacteria</taxon>
        <taxon>Enterobacterales</taxon>
        <taxon>Yersiniaceae</taxon>
        <taxon>Serratia</taxon>
    </lineage>
</organism>